<gene>
    <name evidence="3" type="ORF">TrST_g74</name>
</gene>
<evidence type="ECO:0000313" key="4">
    <source>
        <dbReference type="Proteomes" id="UP001165085"/>
    </source>
</evidence>
<feature type="transmembrane region" description="Helical" evidence="1">
    <location>
        <begin position="98"/>
        <end position="115"/>
    </location>
</feature>
<keyword evidence="4" id="KW-1185">Reference proteome</keyword>
<dbReference type="GO" id="GO:0016491">
    <property type="term" value="F:oxidoreductase activity"/>
    <property type="evidence" value="ECO:0007669"/>
    <property type="project" value="InterPro"/>
</dbReference>
<evidence type="ECO:0000256" key="1">
    <source>
        <dbReference type="SAM" id="Phobius"/>
    </source>
</evidence>
<dbReference type="InterPro" id="IPR006694">
    <property type="entry name" value="Fatty_acid_hydroxylase"/>
</dbReference>
<dbReference type="GO" id="GO:0008610">
    <property type="term" value="P:lipid biosynthetic process"/>
    <property type="evidence" value="ECO:0007669"/>
    <property type="project" value="InterPro"/>
</dbReference>
<dbReference type="AlphaFoldDB" id="A0A9W7B8Q3"/>
<dbReference type="Pfam" id="PF04116">
    <property type="entry name" value="FA_hydroxylase"/>
    <property type="match status" value="1"/>
</dbReference>
<feature type="transmembrane region" description="Helical" evidence="1">
    <location>
        <begin position="67"/>
        <end position="86"/>
    </location>
</feature>
<feature type="transmembrane region" description="Helical" evidence="1">
    <location>
        <begin position="150"/>
        <end position="175"/>
    </location>
</feature>
<dbReference type="Proteomes" id="UP001165085">
    <property type="component" value="Unassembled WGS sequence"/>
</dbReference>
<evidence type="ECO:0000313" key="3">
    <source>
        <dbReference type="EMBL" id="GMH86336.1"/>
    </source>
</evidence>
<evidence type="ECO:0000259" key="2">
    <source>
        <dbReference type="Pfam" id="PF04116"/>
    </source>
</evidence>
<accession>A0A9W7B8Q3</accession>
<dbReference type="OrthoDB" id="539959at2759"/>
<proteinExistence type="predicted"/>
<keyword evidence="1" id="KW-1133">Transmembrane helix</keyword>
<reference evidence="4" key="1">
    <citation type="journal article" date="2023" name="Commun. Biol.">
        <title>Genome analysis of Parmales, the sister group of diatoms, reveals the evolutionary specialization of diatoms from phago-mixotrophs to photoautotrophs.</title>
        <authorList>
            <person name="Ban H."/>
            <person name="Sato S."/>
            <person name="Yoshikawa S."/>
            <person name="Yamada K."/>
            <person name="Nakamura Y."/>
            <person name="Ichinomiya M."/>
            <person name="Sato N."/>
            <person name="Blanc-Mathieu R."/>
            <person name="Endo H."/>
            <person name="Kuwata A."/>
            <person name="Ogata H."/>
        </authorList>
    </citation>
    <scope>NUCLEOTIDE SEQUENCE [LARGE SCALE GENOMIC DNA]</scope>
    <source>
        <strain evidence="4">NIES 3701</strain>
    </source>
</reference>
<dbReference type="EMBL" id="BRXY01000312">
    <property type="protein sequence ID" value="GMH86336.1"/>
    <property type="molecule type" value="Genomic_DNA"/>
</dbReference>
<comment type="caution">
    <text evidence="3">The sequence shown here is derived from an EMBL/GenBank/DDBJ whole genome shotgun (WGS) entry which is preliminary data.</text>
</comment>
<dbReference type="GO" id="GO:0005506">
    <property type="term" value="F:iron ion binding"/>
    <property type="evidence" value="ECO:0007669"/>
    <property type="project" value="InterPro"/>
</dbReference>
<organism evidence="3 4">
    <name type="scientific">Triparma strigata</name>
    <dbReference type="NCBI Taxonomy" id="1606541"/>
    <lineage>
        <taxon>Eukaryota</taxon>
        <taxon>Sar</taxon>
        <taxon>Stramenopiles</taxon>
        <taxon>Ochrophyta</taxon>
        <taxon>Bolidophyceae</taxon>
        <taxon>Parmales</taxon>
        <taxon>Triparmaceae</taxon>
        <taxon>Triparma</taxon>
    </lineage>
</organism>
<keyword evidence="1" id="KW-0472">Membrane</keyword>
<name>A0A9W7B8Q3_9STRA</name>
<sequence>MSTPLTRTISNYHKHPLHSTVTRPTIDIDIEPNILTTAPSITAPSTTAPSTTTTSGHTSLASLTAKFFLGPNPSPILVVLLQIPILLQFHPTPTAPPLPLPLIVIPLAVAMTYAWRIQEYLIHRYILHSSNPAFKVARDIHKNHHSNPSYYHYCIDSPSIIFSWFGVAGLIFFQVPVYGPLLLSFYSLNGLTYMYSHYLAHSKVKLDCKKSKLEKYLFKVKQNHIRHHKVDESKGFGFGSVETDKIFGTAFVNQMNKK</sequence>
<keyword evidence="1" id="KW-0812">Transmembrane</keyword>
<protein>
    <recommendedName>
        <fullName evidence="2">Fatty acid hydroxylase domain-containing protein</fullName>
    </recommendedName>
</protein>
<feature type="domain" description="Fatty acid hydroxylase" evidence="2">
    <location>
        <begin position="109"/>
        <end position="249"/>
    </location>
</feature>